<organism evidence="1 2">
    <name type="scientific">Nelumbo nucifera</name>
    <name type="common">Sacred lotus</name>
    <dbReference type="NCBI Taxonomy" id="4432"/>
    <lineage>
        <taxon>Eukaryota</taxon>
        <taxon>Viridiplantae</taxon>
        <taxon>Streptophyta</taxon>
        <taxon>Embryophyta</taxon>
        <taxon>Tracheophyta</taxon>
        <taxon>Spermatophyta</taxon>
        <taxon>Magnoliopsida</taxon>
        <taxon>Proteales</taxon>
        <taxon>Nelumbonaceae</taxon>
        <taxon>Nelumbo</taxon>
    </lineage>
</organism>
<gene>
    <name evidence="1" type="ORF">HUJ06_023126</name>
</gene>
<keyword evidence="2" id="KW-1185">Reference proteome</keyword>
<evidence type="ECO:0000313" key="1">
    <source>
        <dbReference type="EMBL" id="DAD21663.1"/>
    </source>
</evidence>
<name>A0A822XPQ4_NELNU</name>
<dbReference type="AlphaFoldDB" id="A0A822XPQ4"/>
<dbReference type="Proteomes" id="UP000607653">
    <property type="component" value="Unassembled WGS sequence"/>
</dbReference>
<sequence length="80" mass="9156">MVLPTRSSSLCAKFRTRGPCWLIRNIQKKNKKIQRIGSISIWSKLTTRDECVDIQVSLNPLLGDVPMANFHFRKNENGTP</sequence>
<reference evidence="1 2" key="1">
    <citation type="journal article" date="2020" name="Mol. Biol. Evol.">
        <title>Distinct Expression and Methylation Patterns for Genes with Different Fates following a Single Whole-Genome Duplication in Flowering Plants.</title>
        <authorList>
            <person name="Shi T."/>
            <person name="Rahmani R.S."/>
            <person name="Gugger P.F."/>
            <person name="Wang M."/>
            <person name="Li H."/>
            <person name="Zhang Y."/>
            <person name="Li Z."/>
            <person name="Wang Q."/>
            <person name="Van de Peer Y."/>
            <person name="Marchal K."/>
            <person name="Chen J."/>
        </authorList>
    </citation>
    <scope>NUCLEOTIDE SEQUENCE [LARGE SCALE GENOMIC DNA]</scope>
    <source>
        <tissue evidence="1">Leaf</tissue>
    </source>
</reference>
<dbReference type="EMBL" id="DUZY01000001">
    <property type="protein sequence ID" value="DAD21663.1"/>
    <property type="molecule type" value="Genomic_DNA"/>
</dbReference>
<protein>
    <submittedName>
        <fullName evidence="1">Uncharacterized protein</fullName>
    </submittedName>
</protein>
<comment type="caution">
    <text evidence="1">The sequence shown here is derived from an EMBL/GenBank/DDBJ whole genome shotgun (WGS) entry which is preliminary data.</text>
</comment>
<evidence type="ECO:0000313" key="2">
    <source>
        <dbReference type="Proteomes" id="UP000607653"/>
    </source>
</evidence>
<accession>A0A822XPQ4</accession>
<proteinExistence type="predicted"/>